<evidence type="ECO:0000256" key="2">
    <source>
        <dbReference type="SAM" id="SignalP"/>
    </source>
</evidence>
<proteinExistence type="predicted"/>
<dbReference type="CDD" id="cd00118">
    <property type="entry name" value="LysM"/>
    <property type="match status" value="1"/>
</dbReference>
<protein>
    <submittedName>
        <fullName evidence="4">LysM peptidoglycan-binding domain-containing M23 family metallopeptidase</fullName>
    </submittedName>
</protein>
<dbReference type="InterPro" id="IPR011055">
    <property type="entry name" value="Dup_hybrid_motif"/>
</dbReference>
<dbReference type="Gene3D" id="2.70.70.10">
    <property type="entry name" value="Glucose Permease (Domain IIA)"/>
    <property type="match status" value="1"/>
</dbReference>
<keyword evidence="5" id="KW-1185">Reference proteome</keyword>
<gene>
    <name evidence="4" type="ORF">OHA16_05980</name>
</gene>
<dbReference type="EMBL" id="CP108110">
    <property type="protein sequence ID" value="WUQ88657.1"/>
    <property type="molecule type" value="Genomic_DNA"/>
</dbReference>
<evidence type="ECO:0000313" key="5">
    <source>
        <dbReference type="Proteomes" id="UP001432222"/>
    </source>
</evidence>
<feature type="compositionally biased region" description="Low complexity" evidence="1">
    <location>
        <begin position="53"/>
        <end position="69"/>
    </location>
</feature>
<feature type="chain" id="PRO_5046724176" evidence="2">
    <location>
        <begin position="31"/>
        <end position="343"/>
    </location>
</feature>
<name>A0ABZ1UBW1_9ACTN</name>
<accession>A0ABZ1UBW1</accession>
<dbReference type="CDD" id="cd12797">
    <property type="entry name" value="M23_peptidase"/>
    <property type="match status" value="1"/>
</dbReference>
<evidence type="ECO:0000313" key="4">
    <source>
        <dbReference type="EMBL" id="WUQ88657.1"/>
    </source>
</evidence>
<dbReference type="PANTHER" id="PTHR21666">
    <property type="entry name" value="PEPTIDASE-RELATED"/>
    <property type="match status" value="1"/>
</dbReference>
<dbReference type="InterPro" id="IPR036779">
    <property type="entry name" value="LysM_dom_sf"/>
</dbReference>
<evidence type="ECO:0000256" key="1">
    <source>
        <dbReference type="SAM" id="MobiDB-lite"/>
    </source>
</evidence>
<feature type="compositionally biased region" description="Low complexity" evidence="1">
    <location>
        <begin position="146"/>
        <end position="163"/>
    </location>
</feature>
<evidence type="ECO:0000259" key="3">
    <source>
        <dbReference type="PROSITE" id="PS51782"/>
    </source>
</evidence>
<organism evidence="4 5">
    <name type="scientific">Kitasatospora purpeofusca</name>
    <dbReference type="NCBI Taxonomy" id="67352"/>
    <lineage>
        <taxon>Bacteria</taxon>
        <taxon>Bacillati</taxon>
        <taxon>Actinomycetota</taxon>
        <taxon>Actinomycetes</taxon>
        <taxon>Kitasatosporales</taxon>
        <taxon>Streptomycetaceae</taxon>
        <taxon>Kitasatospora</taxon>
    </lineage>
</organism>
<dbReference type="PROSITE" id="PS51782">
    <property type="entry name" value="LYSM"/>
    <property type="match status" value="1"/>
</dbReference>
<dbReference type="PANTHER" id="PTHR21666:SF270">
    <property type="entry name" value="MUREIN HYDROLASE ACTIVATOR ENVC"/>
    <property type="match status" value="1"/>
</dbReference>
<reference evidence="4" key="1">
    <citation type="submission" date="2022-10" db="EMBL/GenBank/DDBJ databases">
        <title>The complete genomes of actinobacterial strains from the NBC collection.</title>
        <authorList>
            <person name="Joergensen T.S."/>
            <person name="Alvarez Arevalo M."/>
            <person name="Sterndorff E.B."/>
            <person name="Faurdal D."/>
            <person name="Vuksanovic O."/>
            <person name="Mourched A.-S."/>
            <person name="Charusanti P."/>
            <person name="Shaw S."/>
            <person name="Blin K."/>
            <person name="Weber T."/>
        </authorList>
    </citation>
    <scope>NUCLEOTIDE SEQUENCE</scope>
    <source>
        <strain evidence="4">NBC_00222</strain>
    </source>
</reference>
<dbReference type="InterPro" id="IPR050570">
    <property type="entry name" value="Cell_wall_metabolism_enzyme"/>
</dbReference>
<keyword evidence="2" id="KW-0732">Signal</keyword>
<dbReference type="Proteomes" id="UP001432222">
    <property type="component" value="Chromosome"/>
</dbReference>
<dbReference type="Gene3D" id="3.10.350.10">
    <property type="entry name" value="LysM domain"/>
    <property type="match status" value="1"/>
</dbReference>
<dbReference type="SMART" id="SM00257">
    <property type="entry name" value="LysM"/>
    <property type="match status" value="1"/>
</dbReference>
<feature type="region of interest" description="Disordered" evidence="1">
    <location>
        <begin position="33"/>
        <end position="69"/>
    </location>
</feature>
<feature type="domain" description="LysM" evidence="3">
    <location>
        <begin position="81"/>
        <end position="130"/>
    </location>
</feature>
<dbReference type="InterPro" id="IPR016047">
    <property type="entry name" value="M23ase_b-sheet_dom"/>
</dbReference>
<feature type="region of interest" description="Disordered" evidence="1">
    <location>
        <begin position="146"/>
        <end position="171"/>
    </location>
</feature>
<feature type="compositionally biased region" description="Polar residues" evidence="1">
    <location>
        <begin position="38"/>
        <end position="49"/>
    </location>
</feature>
<dbReference type="InterPro" id="IPR018392">
    <property type="entry name" value="LysM"/>
</dbReference>
<feature type="signal peptide" evidence="2">
    <location>
        <begin position="1"/>
        <end position="30"/>
    </location>
</feature>
<sequence>MPRAVRIGIATAVTGAAFALPLVTTVTAQAHEAPAAGHTQQSSTWTGATSVDAAPAAAENAPAAPVTPAAPAAEAAPAAPVDYKVIGGDTLSKIADAKNVEGGWKALFEHNRSVIGADPNLIYPGQHLALGAKAAEAAKPAAPAAKTAAPAEAAKPAAPAAKAQTSQDSVKPAAPAVKPAVKTAVQPAVQAVVAPVAKPAAPAPAAATSGFFAPLANPKLGTAYGVAGSMWASGHHTGADFVAATGTPLRAVAAGTVVKAGNGGAYGNEVEIKLADGKYAEYAHLSSIGVSIGQTVTAGQQIGLSGATGNVTGPHLHFEIRTGSEYGSDIDPIAYLRAHGVAI</sequence>
<dbReference type="Pfam" id="PF01551">
    <property type="entry name" value="Peptidase_M23"/>
    <property type="match status" value="1"/>
</dbReference>
<dbReference type="SUPFAM" id="SSF51261">
    <property type="entry name" value="Duplicated hybrid motif"/>
    <property type="match status" value="1"/>
</dbReference>